<dbReference type="Proteomes" id="UP001432146">
    <property type="component" value="Unassembled WGS sequence"/>
</dbReference>
<comment type="caution">
    <text evidence="2">The sequence shown here is derived from an EMBL/GenBank/DDBJ whole genome shotgun (WGS) entry which is preliminary data.</text>
</comment>
<evidence type="ECO:0000256" key="1">
    <source>
        <dbReference type="SAM" id="MobiDB-lite"/>
    </source>
</evidence>
<feature type="compositionally biased region" description="Basic and acidic residues" evidence="1">
    <location>
        <begin position="1"/>
        <end position="19"/>
    </location>
</feature>
<evidence type="ECO:0000313" key="3">
    <source>
        <dbReference type="Proteomes" id="UP001432146"/>
    </source>
</evidence>
<name>A0AAW0ZJ03_9HYME</name>
<reference evidence="2 3" key="1">
    <citation type="submission" date="2024-05" db="EMBL/GenBank/DDBJ databases">
        <title>The nuclear and mitochondrial genome assemblies of Tetragonisca angustula (Apidae: Meliponini), a tiny yet remarkable pollinator in the Neotropics.</title>
        <authorList>
            <person name="Ferrari R."/>
            <person name="Ricardo P.C."/>
            <person name="Dias F.C."/>
            <person name="Araujo N.S."/>
            <person name="Soares D.O."/>
            <person name="Zhou Q.-S."/>
            <person name="Zhu C.-D."/>
            <person name="Coutinho L."/>
            <person name="Airas M.C."/>
            <person name="Batista T.M."/>
        </authorList>
    </citation>
    <scope>NUCLEOTIDE SEQUENCE [LARGE SCALE GENOMIC DNA]</scope>
    <source>
        <strain evidence="2">ASF017062</strain>
        <tissue evidence="2">Abdomen</tissue>
    </source>
</reference>
<evidence type="ECO:0000313" key="2">
    <source>
        <dbReference type="EMBL" id="KAK9297542.1"/>
    </source>
</evidence>
<dbReference type="EMBL" id="JAWNGG020000189">
    <property type="protein sequence ID" value="KAK9297542.1"/>
    <property type="molecule type" value="Genomic_DNA"/>
</dbReference>
<feature type="region of interest" description="Disordered" evidence="1">
    <location>
        <begin position="1"/>
        <end position="32"/>
    </location>
</feature>
<dbReference type="AlphaFoldDB" id="A0AAW0ZJ03"/>
<sequence length="446" mass="51952">MTKGREESKLSAQINEDRNINGISKNNNLNVRKKKECDSSQKMNVKQKAKQKGTSKFQKVTKQSSNLNMFLKCNKKAYKYQIQQLNLLFKQSLKYPMLTQDELYILFAKYKSDGHYRTNKDLPSFTSFFVDTQNMFDKKPCFYDQLPDMQKIKSKNDGETIENSCYNEKPHVEDIPKQDVLKYAEIPPVNNMNGRKQNKYLYNDQTFSNNNNYNHLYMNHNIQHNDLNILNDIEHFAQSKLDSKKFPDMEETRFSYNLVNSQDVSEEYQNCSHVNKDLLYNISNTQYENLTNSENLQQNNIHHSMHNNFSLNSNFYNDCYLNRCSNVTSINNNSNYHSLQNTQSICTPQINNLESNFDMKNSVASQQLPLIKDHLEGQSNLNFPIHTDICPMMNNKNLPHISNKDISNIQADFNAYSINSTMMSDDILSQTNAFIPLCAGIVNQYN</sequence>
<keyword evidence="3" id="KW-1185">Reference proteome</keyword>
<organism evidence="2 3">
    <name type="scientific">Tetragonisca angustula</name>
    <dbReference type="NCBI Taxonomy" id="166442"/>
    <lineage>
        <taxon>Eukaryota</taxon>
        <taxon>Metazoa</taxon>
        <taxon>Ecdysozoa</taxon>
        <taxon>Arthropoda</taxon>
        <taxon>Hexapoda</taxon>
        <taxon>Insecta</taxon>
        <taxon>Pterygota</taxon>
        <taxon>Neoptera</taxon>
        <taxon>Endopterygota</taxon>
        <taxon>Hymenoptera</taxon>
        <taxon>Apocrita</taxon>
        <taxon>Aculeata</taxon>
        <taxon>Apoidea</taxon>
        <taxon>Anthophila</taxon>
        <taxon>Apidae</taxon>
        <taxon>Tetragonisca</taxon>
    </lineage>
</organism>
<protein>
    <submittedName>
        <fullName evidence="2">Uncharacterized protein</fullName>
    </submittedName>
</protein>
<accession>A0AAW0ZJ03</accession>
<proteinExistence type="predicted"/>
<feature type="compositionally biased region" description="Low complexity" evidence="1">
    <location>
        <begin position="20"/>
        <end position="30"/>
    </location>
</feature>
<gene>
    <name evidence="2" type="ORF">QLX08_008775</name>
</gene>